<reference evidence="3" key="2">
    <citation type="submission" date="2019-10" db="EMBL/GenBank/DDBJ databases">
        <title>Conservation and host-specific expression of non-tandemly repeated heterogenous ribosome RNA gene in arbuscular mycorrhizal fungi.</title>
        <authorList>
            <person name="Maeda T."/>
            <person name="Kobayashi Y."/>
            <person name="Nakagawa T."/>
            <person name="Ezawa T."/>
            <person name="Yamaguchi K."/>
            <person name="Bino T."/>
            <person name="Nishimoto Y."/>
            <person name="Shigenobu S."/>
            <person name="Kawaguchi M."/>
        </authorList>
    </citation>
    <scope>NUCLEOTIDE SEQUENCE</scope>
    <source>
        <strain evidence="3">HR1</strain>
    </source>
</reference>
<proteinExistence type="predicted"/>
<keyword evidence="4" id="KW-1185">Reference proteome</keyword>
<name>A0A2Z6RGE8_9GLOM</name>
<dbReference type="Proteomes" id="UP000247702">
    <property type="component" value="Unassembled WGS sequence"/>
</dbReference>
<accession>A0A2Z6RGE8</accession>
<dbReference type="AlphaFoldDB" id="A0A2Z6RGE8"/>
<gene>
    <name evidence="3" type="ORF">RCL2_001231300</name>
    <name evidence="2" type="ORF">RclHR1_04030006</name>
</gene>
<dbReference type="EMBL" id="BLAL01000089">
    <property type="protein sequence ID" value="GES85228.1"/>
    <property type="molecule type" value="Genomic_DNA"/>
</dbReference>
<evidence type="ECO:0000313" key="4">
    <source>
        <dbReference type="Proteomes" id="UP000247702"/>
    </source>
</evidence>
<evidence type="ECO:0000313" key="2">
    <source>
        <dbReference type="EMBL" id="GBC01011.1"/>
    </source>
</evidence>
<evidence type="ECO:0000313" key="3">
    <source>
        <dbReference type="EMBL" id="GES85228.1"/>
    </source>
</evidence>
<evidence type="ECO:0000256" key="1">
    <source>
        <dbReference type="SAM" id="Coils"/>
    </source>
</evidence>
<dbReference type="OrthoDB" id="2389680at2759"/>
<reference evidence="2 4" key="1">
    <citation type="submission" date="2017-11" db="EMBL/GenBank/DDBJ databases">
        <title>The genome of Rhizophagus clarus HR1 reveals common genetic basis of auxotrophy among arbuscular mycorrhizal fungi.</title>
        <authorList>
            <person name="Kobayashi Y."/>
        </authorList>
    </citation>
    <scope>NUCLEOTIDE SEQUENCE [LARGE SCALE GENOMIC DNA]</scope>
    <source>
        <strain evidence="2 4">HR1</strain>
    </source>
</reference>
<keyword evidence="1" id="KW-0175">Coiled coil</keyword>
<protein>
    <submittedName>
        <fullName evidence="2">Uncharacterized protein</fullName>
    </submittedName>
</protein>
<dbReference type="Proteomes" id="UP000615446">
    <property type="component" value="Unassembled WGS sequence"/>
</dbReference>
<feature type="coiled-coil region" evidence="1">
    <location>
        <begin position="133"/>
        <end position="160"/>
    </location>
</feature>
<dbReference type="EMBL" id="BEXD01003369">
    <property type="protein sequence ID" value="GBC01011.1"/>
    <property type="molecule type" value="Genomic_DNA"/>
</dbReference>
<comment type="caution">
    <text evidence="2">The sequence shown here is derived from an EMBL/GenBank/DDBJ whole genome shotgun (WGS) entry which is preliminary data.</text>
</comment>
<organism evidence="2 4">
    <name type="scientific">Rhizophagus clarus</name>
    <dbReference type="NCBI Taxonomy" id="94130"/>
    <lineage>
        <taxon>Eukaryota</taxon>
        <taxon>Fungi</taxon>
        <taxon>Fungi incertae sedis</taxon>
        <taxon>Mucoromycota</taxon>
        <taxon>Glomeromycotina</taxon>
        <taxon>Glomeromycetes</taxon>
        <taxon>Glomerales</taxon>
        <taxon>Glomeraceae</taxon>
        <taxon>Rhizophagus</taxon>
    </lineage>
</organism>
<sequence>MLTKLILAHCVPKGVVWKSKLMWIHKHNYSILPNNRDVNRFGIDLKEIDNFPEVKNTVIRAMFEFQNNLWRELFEHQIKFLDEKLRESHEKKEAEKLDIQEKKEAEKLMLQKEKEVERFVYQKEHEAEKSKLFRENVDQMIDLKTQIERLRNEVEKYKQQCTIEFIRAQQMQQVLVRNAKPLNKILEHLSQDKQFTSFLEKVCENNHIQYNDVQKSADNLRHTVSTFFNNYNPYVNIIDAQSWTSNEVLLLGAIYHHYKIPFIYHDNEHKLVNYPYRF</sequence>